<feature type="compositionally biased region" description="Basic and acidic residues" evidence="3">
    <location>
        <begin position="17"/>
        <end position="32"/>
    </location>
</feature>
<dbReference type="PANTHER" id="PTHR37300:SF1">
    <property type="entry name" value="UPF0291 PROTEIN YNZC"/>
    <property type="match status" value="1"/>
</dbReference>
<evidence type="ECO:0000313" key="5">
    <source>
        <dbReference type="Proteomes" id="UP000215137"/>
    </source>
</evidence>
<comment type="subcellular location">
    <subcellularLocation>
        <location evidence="2">Cytoplasm</location>
    </subcellularLocation>
</comment>
<dbReference type="GO" id="GO:0005737">
    <property type="term" value="C:cytoplasm"/>
    <property type="evidence" value="ECO:0007669"/>
    <property type="project" value="UniProtKB-SubCell"/>
</dbReference>
<name>A0A248TCB0_9BACI</name>
<dbReference type="AlphaFoldDB" id="A0A248TCB0"/>
<dbReference type="HAMAP" id="MF_01103">
    <property type="entry name" value="UPF0291"/>
    <property type="match status" value="1"/>
</dbReference>
<feature type="region of interest" description="Disordered" evidence="3">
    <location>
        <begin position="13"/>
        <end position="32"/>
    </location>
</feature>
<dbReference type="Gene3D" id="1.10.287.540">
    <property type="entry name" value="Helix hairpin bin"/>
    <property type="match status" value="1"/>
</dbReference>
<evidence type="ECO:0000256" key="3">
    <source>
        <dbReference type="SAM" id="MobiDB-lite"/>
    </source>
</evidence>
<dbReference type="KEGG" id="bko:CKF48_00095"/>
<keyword evidence="5" id="KW-1185">Reference proteome</keyword>
<comment type="similarity">
    <text evidence="2">Belongs to the UPF0291 family.</text>
</comment>
<reference evidence="4 5" key="1">
    <citation type="submission" date="2017-08" db="EMBL/GenBank/DDBJ databases">
        <title>Complete Genome Sequence of Bacillus kochii Oregon-R-modENCODE STRAIN BDGP4, isolated from Drosophila melanogaster gut.</title>
        <authorList>
            <person name="Wan K.H."/>
            <person name="Yu C."/>
            <person name="Park S."/>
            <person name="Hammonds A.S."/>
            <person name="Booth B.W."/>
            <person name="Celniker S.E."/>
        </authorList>
    </citation>
    <scope>NUCLEOTIDE SEQUENCE [LARGE SCALE GENOMIC DNA]</scope>
    <source>
        <strain evidence="4 5">BDGP4</strain>
    </source>
</reference>
<keyword evidence="1 2" id="KW-0963">Cytoplasm</keyword>
<dbReference type="InterPro" id="IPR009242">
    <property type="entry name" value="DUF896"/>
</dbReference>
<sequence>MISKEKLARINSLAKKAKTEGLSEPEAKEQSKLRKEYLEKFRASMLNTLKGVTVIDPEGNDVTPEKLKREQNKPLH</sequence>
<evidence type="ECO:0000256" key="2">
    <source>
        <dbReference type="HAMAP-Rule" id="MF_01103"/>
    </source>
</evidence>
<dbReference type="OrthoDB" id="390105at2"/>
<dbReference type="EMBL" id="CP022983">
    <property type="protein sequence ID" value="ASV65858.1"/>
    <property type="molecule type" value="Genomic_DNA"/>
</dbReference>
<evidence type="ECO:0000313" key="4">
    <source>
        <dbReference type="EMBL" id="ASV65858.1"/>
    </source>
</evidence>
<dbReference type="PANTHER" id="PTHR37300">
    <property type="entry name" value="UPF0291 PROTEIN CBO2609/CLC_2481"/>
    <property type="match status" value="1"/>
</dbReference>
<organism evidence="4 5">
    <name type="scientific">Cytobacillus kochii</name>
    <dbReference type="NCBI Taxonomy" id="859143"/>
    <lineage>
        <taxon>Bacteria</taxon>
        <taxon>Bacillati</taxon>
        <taxon>Bacillota</taxon>
        <taxon>Bacilli</taxon>
        <taxon>Bacillales</taxon>
        <taxon>Bacillaceae</taxon>
        <taxon>Cytobacillus</taxon>
    </lineage>
</organism>
<proteinExistence type="inferred from homology"/>
<feature type="region of interest" description="Disordered" evidence="3">
    <location>
        <begin position="55"/>
        <end position="76"/>
    </location>
</feature>
<protein>
    <recommendedName>
        <fullName evidence="2">UPF0291 protein CKF48_00095</fullName>
    </recommendedName>
</protein>
<accession>A0A248TCB0</accession>
<dbReference type="RefSeq" id="WP_095369433.1">
    <property type="nucleotide sequence ID" value="NZ_CP022983.1"/>
</dbReference>
<gene>
    <name evidence="4" type="ORF">CKF48_00095</name>
</gene>
<evidence type="ECO:0000256" key="1">
    <source>
        <dbReference type="ARBA" id="ARBA00022490"/>
    </source>
</evidence>
<feature type="compositionally biased region" description="Basic and acidic residues" evidence="3">
    <location>
        <begin position="63"/>
        <end position="76"/>
    </location>
</feature>
<dbReference type="Pfam" id="PF05979">
    <property type="entry name" value="DUF896"/>
    <property type="match status" value="1"/>
</dbReference>
<dbReference type="SUPFAM" id="SSF158221">
    <property type="entry name" value="YnzC-like"/>
    <property type="match status" value="1"/>
</dbReference>
<dbReference type="Proteomes" id="UP000215137">
    <property type="component" value="Chromosome"/>
</dbReference>